<evidence type="ECO:0000256" key="1">
    <source>
        <dbReference type="SAM" id="MobiDB-lite"/>
    </source>
</evidence>
<proteinExistence type="predicted"/>
<dbReference type="AlphaFoldDB" id="A0A081AC14"/>
<feature type="compositionally biased region" description="Low complexity" evidence="1">
    <location>
        <begin position="88"/>
        <end position="102"/>
    </location>
</feature>
<evidence type="ECO:0000313" key="2">
    <source>
        <dbReference type="EMBL" id="ETO76425.1"/>
    </source>
</evidence>
<reference evidence="2 3" key="1">
    <citation type="submission" date="2013-11" db="EMBL/GenBank/DDBJ databases">
        <title>The Genome Sequence of Phytophthora parasitica P1976.</title>
        <authorList>
            <consortium name="The Broad Institute Genomics Platform"/>
            <person name="Russ C."/>
            <person name="Tyler B."/>
            <person name="Panabieres F."/>
            <person name="Shan W."/>
            <person name="Tripathy S."/>
            <person name="Grunwald N."/>
            <person name="Machado M."/>
            <person name="Johnson C.S."/>
            <person name="Walker B."/>
            <person name="Young S."/>
            <person name="Zeng Q."/>
            <person name="Gargeya S."/>
            <person name="Fitzgerald M."/>
            <person name="Haas B."/>
            <person name="Abouelleil A."/>
            <person name="Allen A.W."/>
            <person name="Alvarado L."/>
            <person name="Arachchi H.M."/>
            <person name="Berlin A.M."/>
            <person name="Chapman S.B."/>
            <person name="Gainer-Dewar J."/>
            <person name="Goldberg J."/>
            <person name="Griggs A."/>
            <person name="Gujja S."/>
            <person name="Hansen M."/>
            <person name="Howarth C."/>
            <person name="Imamovic A."/>
            <person name="Ireland A."/>
            <person name="Larimer J."/>
            <person name="McCowan C."/>
            <person name="Murphy C."/>
            <person name="Pearson M."/>
            <person name="Poon T.W."/>
            <person name="Priest M."/>
            <person name="Roberts A."/>
            <person name="Saif S."/>
            <person name="Shea T."/>
            <person name="Sisk P."/>
            <person name="Sykes S."/>
            <person name="Wortman J."/>
            <person name="Nusbaum C."/>
            <person name="Birren B."/>
        </authorList>
    </citation>
    <scope>NUCLEOTIDE SEQUENCE [LARGE SCALE GENOMIC DNA]</scope>
    <source>
        <strain evidence="2 3">P1976</strain>
    </source>
</reference>
<protein>
    <submittedName>
        <fullName evidence="2">Uncharacterized protein</fullName>
    </submittedName>
</protein>
<gene>
    <name evidence="2" type="ORF">F444_08178</name>
</gene>
<sequence length="131" mass="13882">MDAQASPASSIETRWKFVPPGGNPFGIEGKDYFLGEDRVLAHYAAVQSTRAQSSAISAKVSVCSGDGAGLATTVDENEPPNVDPSPLASTSATMSNSTTPSPLTNREVTMHVMSPKRMSTSWYHDTSGRFS</sequence>
<evidence type="ECO:0000313" key="3">
    <source>
        <dbReference type="Proteomes" id="UP000028582"/>
    </source>
</evidence>
<accession>A0A081AC14</accession>
<name>A0A081AC14_PHYNI</name>
<organism evidence="2 3">
    <name type="scientific">Phytophthora nicotianae P1976</name>
    <dbReference type="NCBI Taxonomy" id="1317066"/>
    <lineage>
        <taxon>Eukaryota</taxon>
        <taxon>Sar</taxon>
        <taxon>Stramenopiles</taxon>
        <taxon>Oomycota</taxon>
        <taxon>Peronosporomycetes</taxon>
        <taxon>Peronosporales</taxon>
        <taxon>Peronosporaceae</taxon>
        <taxon>Phytophthora</taxon>
    </lineage>
</organism>
<feature type="region of interest" description="Disordered" evidence="1">
    <location>
        <begin position="71"/>
        <end position="107"/>
    </location>
</feature>
<comment type="caution">
    <text evidence="2">The sequence shown here is derived from an EMBL/GenBank/DDBJ whole genome shotgun (WGS) entry which is preliminary data.</text>
</comment>
<dbReference type="EMBL" id="ANJA01001542">
    <property type="protein sequence ID" value="ETO76425.1"/>
    <property type="molecule type" value="Genomic_DNA"/>
</dbReference>
<dbReference type="Proteomes" id="UP000028582">
    <property type="component" value="Unassembled WGS sequence"/>
</dbReference>